<dbReference type="GO" id="GO:0016052">
    <property type="term" value="P:carbohydrate catabolic process"/>
    <property type="evidence" value="ECO:0007669"/>
    <property type="project" value="TreeGrafter"/>
</dbReference>
<dbReference type="EC" id="4.1.2.4" evidence="7"/>
<feature type="active site" description="Proton donor/acceptor" evidence="7">
    <location>
        <position position="89"/>
    </location>
</feature>
<dbReference type="GO" id="GO:0004139">
    <property type="term" value="F:deoxyribose-phosphate aldolase activity"/>
    <property type="evidence" value="ECO:0007669"/>
    <property type="project" value="UniProtKB-UniRule"/>
</dbReference>
<evidence type="ECO:0000256" key="3">
    <source>
        <dbReference type="ARBA" id="ARBA00023239"/>
    </source>
</evidence>
<comment type="similarity">
    <text evidence="1 7">Belongs to the DeoC/FbaB aldolase family. DeoC type 1 subfamily.</text>
</comment>
<dbReference type="CDD" id="cd00959">
    <property type="entry name" value="DeoC"/>
    <property type="match status" value="1"/>
</dbReference>
<dbReference type="PANTHER" id="PTHR10889:SF1">
    <property type="entry name" value="DEOXYRIBOSE-PHOSPHATE ALDOLASE"/>
    <property type="match status" value="1"/>
</dbReference>
<comment type="pathway">
    <text evidence="7">Carbohydrate degradation; 2-deoxy-D-ribose 1-phosphate degradation; D-glyceraldehyde 3-phosphate and acetaldehyde from 2-deoxy-alpha-D-ribose 1-phosphate: step 2/2.</text>
</comment>
<dbReference type="Proteomes" id="UP000051096">
    <property type="component" value="Unassembled WGS sequence"/>
</dbReference>
<dbReference type="AlphaFoldDB" id="A0A0S8GEP9"/>
<dbReference type="InterPro" id="IPR013785">
    <property type="entry name" value="Aldolase_TIM"/>
</dbReference>
<proteinExistence type="inferred from homology"/>
<dbReference type="HAMAP" id="MF_00114">
    <property type="entry name" value="DeoC_type1"/>
    <property type="match status" value="1"/>
</dbReference>
<dbReference type="PIRSF" id="PIRSF001357">
    <property type="entry name" value="DeoC"/>
    <property type="match status" value="1"/>
</dbReference>
<dbReference type="PATRIC" id="fig|1703780.3.peg.817"/>
<reference evidence="8 9" key="1">
    <citation type="journal article" date="2015" name="Microbiome">
        <title>Genomic resolution of linkages in carbon, nitrogen, and sulfur cycling among widespread estuary sediment bacteria.</title>
        <authorList>
            <person name="Baker B.J."/>
            <person name="Lazar C.S."/>
            <person name="Teske A.P."/>
            <person name="Dick G.J."/>
        </authorList>
    </citation>
    <scope>NUCLEOTIDE SEQUENCE [LARGE SCALE GENOMIC DNA]</scope>
    <source>
        <strain evidence="8">SM23_60</strain>
    </source>
</reference>
<evidence type="ECO:0000256" key="1">
    <source>
        <dbReference type="ARBA" id="ARBA00010936"/>
    </source>
</evidence>
<keyword evidence="2 7" id="KW-0963">Cytoplasm</keyword>
<dbReference type="InterPro" id="IPR011343">
    <property type="entry name" value="DeoC"/>
</dbReference>
<dbReference type="InterPro" id="IPR028581">
    <property type="entry name" value="DeoC_typeI"/>
</dbReference>
<comment type="function">
    <text evidence="6 7">Catalyzes a reversible aldol reaction between acetaldehyde and D-glyceraldehyde 3-phosphate to generate 2-deoxy-D-ribose 5-phosphate.</text>
</comment>
<keyword evidence="3 7" id="KW-0456">Lyase</keyword>
<evidence type="ECO:0000313" key="8">
    <source>
        <dbReference type="EMBL" id="KPK70316.1"/>
    </source>
</evidence>
<gene>
    <name evidence="7" type="primary">deoC</name>
    <name evidence="8" type="ORF">AMJ87_09100</name>
</gene>
<dbReference type="InterPro" id="IPR002915">
    <property type="entry name" value="DeoC/FbaB/LacD_aldolase"/>
</dbReference>
<dbReference type="FunFam" id="3.20.20.70:FF:000044">
    <property type="entry name" value="Deoxyribose-phosphate aldolase"/>
    <property type="match status" value="1"/>
</dbReference>
<keyword evidence="4 7" id="KW-0704">Schiff base</keyword>
<accession>A0A0S8GEP9</accession>
<name>A0A0S8GEP9_UNCW3</name>
<evidence type="ECO:0000256" key="7">
    <source>
        <dbReference type="HAMAP-Rule" id="MF_00114"/>
    </source>
</evidence>
<protein>
    <recommendedName>
        <fullName evidence="7">Deoxyribose-phosphate aldolase</fullName>
        <shortName evidence="7">DERA</shortName>
        <ecNumber evidence="7">4.1.2.4</ecNumber>
    </recommendedName>
    <alternativeName>
        <fullName evidence="7">2-deoxy-D-ribose 5-phosphate aldolase</fullName>
    </alternativeName>
    <alternativeName>
        <fullName evidence="7">Phosphodeoxyriboaldolase</fullName>
        <shortName evidence="7">Deoxyriboaldolase</shortName>
    </alternativeName>
</protein>
<evidence type="ECO:0000256" key="2">
    <source>
        <dbReference type="ARBA" id="ARBA00022490"/>
    </source>
</evidence>
<evidence type="ECO:0000313" key="9">
    <source>
        <dbReference type="Proteomes" id="UP000051096"/>
    </source>
</evidence>
<dbReference type="PANTHER" id="PTHR10889">
    <property type="entry name" value="DEOXYRIBOSE-PHOSPHATE ALDOLASE"/>
    <property type="match status" value="1"/>
</dbReference>
<dbReference type="Pfam" id="PF01791">
    <property type="entry name" value="DeoC"/>
    <property type="match status" value="1"/>
</dbReference>
<dbReference type="Gene3D" id="3.20.20.70">
    <property type="entry name" value="Aldolase class I"/>
    <property type="match status" value="1"/>
</dbReference>
<comment type="caution">
    <text evidence="8">The sequence shown here is derived from an EMBL/GenBank/DDBJ whole genome shotgun (WGS) entry which is preliminary data.</text>
</comment>
<comment type="catalytic activity">
    <reaction evidence="5 7">
        <text>2-deoxy-D-ribose 5-phosphate = D-glyceraldehyde 3-phosphate + acetaldehyde</text>
        <dbReference type="Rhea" id="RHEA:12821"/>
        <dbReference type="ChEBI" id="CHEBI:15343"/>
        <dbReference type="ChEBI" id="CHEBI:59776"/>
        <dbReference type="ChEBI" id="CHEBI:62877"/>
        <dbReference type="EC" id="4.1.2.4"/>
    </reaction>
</comment>
<dbReference type="GO" id="GO:0009264">
    <property type="term" value="P:deoxyribonucleotide catabolic process"/>
    <property type="evidence" value="ECO:0007669"/>
    <property type="project" value="UniProtKB-UniRule"/>
</dbReference>
<evidence type="ECO:0000256" key="5">
    <source>
        <dbReference type="ARBA" id="ARBA00048791"/>
    </source>
</evidence>
<sequence length="222" mass="24535">MEAINRYIDQTILKPEATEQDIVAFCEGVKIYRFYAACVNPCWVTFVRAELPPDIKVCSVVGFPLGASSTRAKVYAATDLIENGCDEIDMVMNIGKLKSKDFRYVGQEIRTIVRAISNKVLKVIIEACLLTDEEKKAAARIIVEKGAHFVKTSTGFSKYGADLRDVKMLRHIVGPDFGVKASGGIRDYASAKMFLHAGANRIGTSAGVRIMQAQDRQHTNQK</sequence>
<dbReference type="GO" id="GO:0006018">
    <property type="term" value="P:2-deoxyribose 1-phosphate catabolic process"/>
    <property type="evidence" value="ECO:0007669"/>
    <property type="project" value="UniProtKB-UniRule"/>
</dbReference>
<organism evidence="8 9">
    <name type="scientific">candidate division WOR_3 bacterium SM23_60</name>
    <dbReference type="NCBI Taxonomy" id="1703780"/>
    <lineage>
        <taxon>Bacteria</taxon>
        <taxon>Bacteria division WOR-3</taxon>
    </lineage>
</organism>
<evidence type="ECO:0000256" key="6">
    <source>
        <dbReference type="ARBA" id="ARBA00056337"/>
    </source>
</evidence>
<comment type="subcellular location">
    <subcellularLocation>
        <location evidence="7">Cytoplasm</location>
    </subcellularLocation>
</comment>
<feature type="active site" description="Schiff-base intermediate with acetaldehyde" evidence="7">
    <location>
        <position position="151"/>
    </location>
</feature>
<feature type="active site" description="Proton donor/acceptor" evidence="7">
    <location>
        <position position="180"/>
    </location>
</feature>
<dbReference type="GO" id="GO:0005737">
    <property type="term" value="C:cytoplasm"/>
    <property type="evidence" value="ECO:0007669"/>
    <property type="project" value="UniProtKB-SubCell"/>
</dbReference>
<dbReference type="UniPathway" id="UPA00002">
    <property type="reaction ID" value="UER00468"/>
</dbReference>
<dbReference type="SMART" id="SM01133">
    <property type="entry name" value="DeoC"/>
    <property type="match status" value="1"/>
</dbReference>
<dbReference type="SUPFAM" id="SSF51569">
    <property type="entry name" value="Aldolase"/>
    <property type="match status" value="1"/>
</dbReference>
<evidence type="ECO:0000256" key="4">
    <source>
        <dbReference type="ARBA" id="ARBA00023270"/>
    </source>
</evidence>
<dbReference type="NCBIfam" id="TIGR00126">
    <property type="entry name" value="deoC"/>
    <property type="match status" value="1"/>
</dbReference>
<dbReference type="EMBL" id="LJUO01000096">
    <property type="protein sequence ID" value="KPK70316.1"/>
    <property type="molecule type" value="Genomic_DNA"/>
</dbReference>